<evidence type="ECO:0000313" key="10">
    <source>
        <dbReference type="EMBL" id="KAF7373034.1"/>
    </source>
</evidence>
<evidence type="ECO:0000256" key="8">
    <source>
        <dbReference type="RuleBase" id="RU363051"/>
    </source>
</evidence>
<feature type="signal peptide" evidence="8">
    <location>
        <begin position="1"/>
        <end position="18"/>
    </location>
</feature>
<comment type="similarity">
    <text evidence="2">Belongs to the peroxidase family. Cytochrome c peroxidase subfamily.</text>
</comment>
<accession>A0A8H6Z8N2</accession>
<dbReference type="OrthoDB" id="2144714at2759"/>
<dbReference type="Gene3D" id="1.10.520.10">
    <property type="match status" value="1"/>
</dbReference>
<dbReference type="PROSITE" id="PS50873">
    <property type="entry name" value="PEROXIDASE_4"/>
    <property type="match status" value="1"/>
</dbReference>
<evidence type="ECO:0000256" key="1">
    <source>
        <dbReference type="ARBA" id="ARBA00003917"/>
    </source>
</evidence>
<dbReference type="Gene3D" id="1.10.420.10">
    <property type="entry name" value="Peroxidase, domain 2"/>
    <property type="match status" value="1"/>
</dbReference>
<dbReference type="GO" id="GO:0000302">
    <property type="term" value="P:response to reactive oxygen species"/>
    <property type="evidence" value="ECO:0007669"/>
    <property type="project" value="TreeGrafter"/>
</dbReference>
<organism evidence="10 11">
    <name type="scientific">Mycena sanguinolenta</name>
    <dbReference type="NCBI Taxonomy" id="230812"/>
    <lineage>
        <taxon>Eukaryota</taxon>
        <taxon>Fungi</taxon>
        <taxon>Dikarya</taxon>
        <taxon>Basidiomycota</taxon>
        <taxon>Agaricomycotina</taxon>
        <taxon>Agaricomycetes</taxon>
        <taxon>Agaricomycetidae</taxon>
        <taxon>Agaricales</taxon>
        <taxon>Marasmiineae</taxon>
        <taxon>Mycenaceae</taxon>
        <taxon>Mycena</taxon>
    </lineage>
</organism>
<dbReference type="PRINTS" id="PR00459">
    <property type="entry name" value="ASPEROXIDASE"/>
</dbReference>
<gene>
    <name evidence="10" type="ORF">MSAN_00510900</name>
</gene>
<dbReference type="GO" id="GO:0034599">
    <property type="term" value="P:cellular response to oxidative stress"/>
    <property type="evidence" value="ECO:0007669"/>
    <property type="project" value="InterPro"/>
</dbReference>
<evidence type="ECO:0000313" key="11">
    <source>
        <dbReference type="Proteomes" id="UP000623467"/>
    </source>
</evidence>
<dbReference type="GO" id="GO:0020037">
    <property type="term" value="F:heme binding"/>
    <property type="evidence" value="ECO:0007669"/>
    <property type="project" value="UniProtKB-UniRule"/>
</dbReference>
<reference evidence="10" key="1">
    <citation type="submission" date="2020-05" db="EMBL/GenBank/DDBJ databases">
        <title>Mycena genomes resolve the evolution of fungal bioluminescence.</title>
        <authorList>
            <person name="Tsai I.J."/>
        </authorList>
    </citation>
    <scope>NUCLEOTIDE SEQUENCE</scope>
    <source>
        <strain evidence="10">160909Yilan</strain>
    </source>
</reference>
<dbReference type="PRINTS" id="PR00458">
    <property type="entry name" value="PEROXIDASE"/>
</dbReference>
<dbReference type="InterPro" id="IPR010255">
    <property type="entry name" value="Haem_peroxidase_sf"/>
</dbReference>
<evidence type="ECO:0000256" key="6">
    <source>
        <dbReference type="ARBA" id="ARBA00023002"/>
    </source>
</evidence>
<dbReference type="SUPFAM" id="SSF48113">
    <property type="entry name" value="Heme-dependent peroxidases"/>
    <property type="match status" value="1"/>
</dbReference>
<proteinExistence type="inferred from homology"/>
<name>A0A8H6Z8N2_9AGAR</name>
<keyword evidence="8" id="KW-0732">Signal</keyword>
<dbReference type="GO" id="GO:0004601">
    <property type="term" value="F:peroxidase activity"/>
    <property type="evidence" value="ECO:0007669"/>
    <property type="project" value="UniProtKB-KW"/>
</dbReference>
<keyword evidence="6 8" id="KW-0560">Oxidoreductase</keyword>
<evidence type="ECO:0000256" key="3">
    <source>
        <dbReference type="ARBA" id="ARBA00022559"/>
    </source>
</evidence>
<dbReference type="Proteomes" id="UP000623467">
    <property type="component" value="Unassembled WGS sequence"/>
</dbReference>
<keyword evidence="3 8" id="KW-0575">Peroxidase</keyword>
<evidence type="ECO:0000259" key="9">
    <source>
        <dbReference type="PROSITE" id="PS50873"/>
    </source>
</evidence>
<comment type="caution">
    <text evidence="10">The sequence shown here is derived from an EMBL/GenBank/DDBJ whole genome shotgun (WGS) entry which is preliminary data.</text>
</comment>
<dbReference type="InterPro" id="IPR002016">
    <property type="entry name" value="Haem_peroxidase"/>
</dbReference>
<evidence type="ECO:0000256" key="5">
    <source>
        <dbReference type="ARBA" id="ARBA00022723"/>
    </source>
</evidence>
<dbReference type="Pfam" id="PF00141">
    <property type="entry name" value="peroxidase"/>
    <property type="match status" value="1"/>
</dbReference>
<dbReference type="GO" id="GO:0042744">
    <property type="term" value="P:hydrogen peroxide catabolic process"/>
    <property type="evidence" value="ECO:0007669"/>
    <property type="project" value="TreeGrafter"/>
</dbReference>
<comment type="function">
    <text evidence="1">Destroys radicals which are normally produced within the cells and which are toxic to biological systems.</text>
</comment>
<evidence type="ECO:0000256" key="7">
    <source>
        <dbReference type="ARBA" id="ARBA00023004"/>
    </source>
</evidence>
<dbReference type="PANTHER" id="PTHR31356:SF53">
    <property type="entry name" value="HEME PEROXIDASE"/>
    <property type="match status" value="1"/>
</dbReference>
<protein>
    <recommendedName>
        <fullName evidence="8">Peroxidase</fullName>
        <ecNumber evidence="8">1.11.1.-</ecNumber>
    </recommendedName>
</protein>
<keyword evidence="4" id="KW-0349">Heme</keyword>
<dbReference type="AlphaFoldDB" id="A0A8H6Z8N2"/>
<keyword evidence="7" id="KW-0408">Iron</keyword>
<dbReference type="GO" id="GO:0046872">
    <property type="term" value="F:metal ion binding"/>
    <property type="evidence" value="ECO:0007669"/>
    <property type="project" value="UniProtKB-UniRule"/>
</dbReference>
<evidence type="ECO:0000256" key="2">
    <source>
        <dbReference type="ARBA" id="ARBA00005997"/>
    </source>
</evidence>
<dbReference type="EMBL" id="JACAZH010000003">
    <property type="protein sequence ID" value="KAF7373034.1"/>
    <property type="molecule type" value="Genomic_DNA"/>
</dbReference>
<dbReference type="InterPro" id="IPR044831">
    <property type="entry name" value="Ccp1-like"/>
</dbReference>
<feature type="chain" id="PRO_5034708870" description="Peroxidase" evidence="8">
    <location>
        <begin position="19"/>
        <end position="296"/>
    </location>
</feature>
<sequence>MLFRPALSTAACIALAHAYVWPNPQLDALEAIRFDQLGFGLLSVQLATFVTPCNLFVFDTVAGGATSGRSDAADWIRTAYHDMATYNSTDQTGGLDASIRFAEEQARAENVGNGFFNTVNIVFAPVDRYISMADTIALGAVIAIENCGGPEIAFRGGRLDAGEANAPGVPQPQQSLETHVAAFARQGFTQTEMIGLVACGHTFGGVQHAFFPTIVPALKRIYQSRHSDTHFSNPTHDGKTDTLRTIWENRKSLTEGGLTLAPCQQDEELRHAARGGGDVAGWVRHGSLPHYGNPGA</sequence>
<keyword evidence="11" id="KW-1185">Reference proteome</keyword>
<dbReference type="PANTHER" id="PTHR31356">
    <property type="entry name" value="THYLAKOID LUMENAL 29 KDA PROTEIN, CHLOROPLASTIC-RELATED"/>
    <property type="match status" value="1"/>
</dbReference>
<dbReference type="EC" id="1.11.1.-" evidence="8"/>
<keyword evidence="5" id="KW-0479">Metal-binding</keyword>
<evidence type="ECO:0000256" key="4">
    <source>
        <dbReference type="ARBA" id="ARBA00022617"/>
    </source>
</evidence>
<feature type="domain" description="Plant heme peroxidase family profile" evidence="9">
    <location>
        <begin position="36"/>
        <end position="231"/>
    </location>
</feature>
<dbReference type="InterPro" id="IPR002207">
    <property type="entry name" value="Peroxidase_I"/>
</dbReference>